<dbReference type="PANTHER" id="PTHR34836">
    <property type="entry name" value="OS06G0188250 PROTEIN"/>
    <property type="match status" value="1"/>
</dbReference>
<feature type="domain" description="Receptor ligand binding region" evidence="5">
    <location>
        <begin position="2"/>
        <end position="163"/>
    </location>
</feature>
<comment type="caution">
    <text evidence="6">The sequence shown here is derived from an EMBL/GenBank/DDBJ whole genome shotgun (WGS) entry which is preliminary data.</text>
</comment>
<keyword evidence="4" id="KW-0472">Membrane</keyword>
<proteinExistence type="predicted"/>
<dbReference type="Proteomes" id="UP001567538">
    <property type="component" value="Unassembled WGS sequence"/>
</dbReference>
<keyword evidence="7" id="KW-1185">Reference proteome</keyword>
<organism evidence="6 7">
    <name type="scientific">Salvia divinorum</name>
    <name type="common">Maria pastora</name>
    <name type="synonym">Diviner's sage</name>
    <dbReference type="NCBI Taxonomy" id="28513"/>
    <lineage>
        <taxon>Eukaryota</taxon>
        <taxon>Viridiplantae</taxon>
        <taxon>Streptophyta</taxon>
        <taxon>Embryophyta</taxon>
        <taxon>Tracheophyta</taxon>
        <taxon>Spermatophyta</taxon>
        <taxon>Magnoliopsida</taxon>
        <taxon>eudicotyledons</taxon>
        <taxon>Gunneridae</taxon>
        <taxon>Pentapetalae</taxon>
        <taxon>asterids</taxon>
        <taxon>lamiids</taxon>
        <taxon>Lamiales</taxon>
        <taxon>Lamiaceae</taxon>
        <taxon>Nepetoideae</taxon>
        <taxon>Mentheae</taxon>
        <taxon>Salviinae</taxon>
        <taxon>Salvia</taxon>
        <taxon>Salvia subgen. Calosphace</taxon>
    </lineage>
</organism>
<evidence type="ECO:0000259" key="5">
    <source>
        <dbReference type="Pfam" id="PF01094"/>
    </source>
</evidence>
<name>A0ABD1H7Z7_SALDI</name>
<evidence type="ECO:0000256" key="2">
    <source>
        <dbReference type="ARBA" id="ARBA00022692"/>
    </source>
</evidence>
<reference evidence="6 7" key="1">
    <citation type="submission" date="2024-06" db="EMBL/GenBank/DDBJ databases">
        <title>A chromosome level genome sequence of Diviner's sage (Salvia divinorum).</title>
        <authorList>
            <person name="Ford S.A."/>
            <person name="Ro D.-K."/>
            <person name="Ness R.W."/>
            <person name="Phillips M.A."/>
        </authorList>
    </citation>
    <scope>NUCLEOTIDE SEQUENCE [LARGE SCALE GENOMIC DNA]</scope>
    <source>
        <strain evidence="6">SAF-2024a</strain>
        <tissue evidence="6">Leaf</tissue>
    </source>
</reference>
<dbReference type="PANTHER" id="PTHR34836:SF1">
    <property type="entry name" value="OS09G0428600 PROTEIN"/>
    <property type="match status" value="1"/>
</dbReference>
<dbReference type="InterPro" id="IPR015683">
    <property type="entry name" value="Ionotropic_Glu_rcpt"/>
</dbReference>
<dbReference type="GO" id="GO:0016020">
    <property type="term" value="C:membrane"/>
    <property type="evidence" value="ECO:0007669"/>
    <property type="project" value="UniProtKB-SubCell"/>
</dbReference>
<evidence type="ECO:0000256" key="4">
    <source>
        <dbReference type="ARBA" id="ARBA00023136"/>
    </source>
</evidence>
<comment type="subcellular location">
    <subcellularLocation>
        <location evidence="1">Membrane</location>
    </subcellularLocation>
</comment>
<dbReference type="Pfam" id="PF01094">
    <property type="entry name" value="ANF_receptor"/>
    <property type="match status" value="1"/>
</dbReference>
<keyword evidence="3" id="KW-1133">Transmembrane helix</keyword>
<dbReference type="AlphaFoldDB" id="A0ABD1H7Z7"/>
<dbReference type="SUPFAM" id="SSF53822">
    <property type="entry name" value="Periplasmic binding protein-like I"/>
    <property type="match status" value="1"/>
</dbReference>
<keyword evidence="2" id="KW-0812">Transmembrane</keyword>
<accession>A0ABD1H7Z7</accession>
<dbReference type="InterPro" id="IPR028082">
    <property type="entry name" value="Peripla_BP_I"/>
</dbReference>
<dbReference type="InterPro" id="IPR001828">
    <property type="entry name" value="ANF_lig-bd_rcpt"/>
</dbReference>
<dbReference type="EMBL" id="JBEAFC010000006">
    <property type="protein sequence ID" value="KAL1552571.1"/>
    <property type="molecule type" value="Genomic_DNA"/>
</dbReference>
<dbReference type="Gene3D" id="3.40.50.2300">
    <property type="match status" value="1"/>
</dbReference>
<protein>
    <recommendedName>
        <fullName evidence="5">Receptor ligand binding region domain-containing protein</fullName>
    </recommendedName>
</protein>
<sequence length="265" mass="28635">MQANFMINLGDKARVPIMTFSASSSSLMSIRSPYFVRAALSDSSQVKAIGAIVQTFGWREAVPIYADDEFGQGILPFLADALELVTVHIPYKSSIPSSATDDQIVAELYNLMAMETRVFVVHMLTGLGSRLFTKAKLLGMMSEGYAWIITDGMANKLNSADPSAVEAMQFCCCTSNGNLEGFGVSGSGAELIRALSSTTFRGLAGEFELVEGQLQSPPYQIVNVISVGPRVVGYWTKGLSYRISTSARYLKSDIACDRGKEDDGD</sequence>
<evidence type="ECO:0000256" key="1">
    <source>
        <dbReference type="ARBA" id="ARBA00004370"/>
    </source>
</evidence>
<evidence type="ECO:0000256" key="3">
    <source>
        <dbReference type="ARBA" id="ARBA00022989"/>
    </source>
</evidence>
<evidence type="ECO:0000313" key="7">
    <source>
        <dbReference type="Proteomes" id="UP001567538"/>
    </source>
</evidence>
<gene>
    <name evidence="6" type="ORF">AAHA92_13353</name>
</gene>
<dbReference type="FunFam" id="3.40.50.2300:FF:000081">
    <property type="entry name" value="Glutamate receptor"/>
    <property type="match status" value="1"/>
</dbReference>
<evidence type="ECO:0000313" key="6">
    <source>
        <dbReference type="EMBL" id="KAL1552571.1"/>
    </source>
</evidence>